<evidence type="ECO:0000313" key="9">
    <source>
        <dbReference type="EMBL" id="GIJ57890.1"/>
    </source>
</evidence>
<sequence>MRRHRAVLALFMAPALVLFVGLVLGPIVLGIYTSLFKWNGFGGLPTNFIGLANFTRLLSDEVFIGDLERGLILIVLSVGVQLPFSLALALLVNQKIRMRSVYRVVFFAPYVLSEVITGVLFTMILSPNSGLVNELLAVVGIEGQIWLGDPSRVLFALFFVISWKYFGFHMILYLAARQSIPPELDDAARTDGAGPWQVFRHITLPLMGPTIRISIFLSIIGTIQLFDMVWVLTGGGPVHASETMAVTMFQHGFRRFEVGYASAISVAMFLISLVFALLYQRFVLRRDMEGAMTVMGAAR</sequence>
<dbReference type="InterPro" id="IPR000515">
    <property type="entry name" value="MetI-like"/>
</dbReference>
<feature type="transmembrane region" description="Helical" evidence="7">
    <location>
        <begin position="215"/>
        <end position="238"/>
    </location>
</feature>
<dbReference type="Gene3D" id="1.10.3720.10">
    <property type="entry name" value="MetI-like"/>
    <property type="match status" value="1"/>
</dbReference>
<dbReference type="CDD" id="cd06261">
    <property type="entry name" value="TM_PBP2"/>
    <property type="match status" value="1"/>
</dbReference>
<evidence type="ECO:0000259" key="8">
    <source>
        <dbReference type="PROSITE" id="PS50928"/>
    </source>
</evidence>
<comment type="subcellular location">
    <subcellularLocation>
        <location evidence="1 7">Cell membrane</location>
        <topology evidence="1 7">Multi-pass membrane protein</topology>
    </subcellularLocation>
</comment>
<dbReference type="GO" id="GO:0005886">
    <property type="term" value="C:plasma membrane"/>
    <property type="evidence" value="ECO:0007669"/>
    <property type="project" value="UniProtKB-SubCell"/>
</dbReference>
<dbReference type="RefSeq" id="WP_203997748.1">
    <property type="nucleotide sequence ID" value="NZ_BOPG01000033.1"/>
</dbReference>
<evidence type="ECO:0000313" key="10">
    <source>
        <dbReference type="Proteomes" id="UP000612585"/>
    </source>
</evidence>
<keyword evidence="6 7" id="KW-0472">Membrane</keyword>
<organism evidence="9 10">
    <name type="scientific">Virgisporangium aurantiacum</name>
    <dbReference type="NCBI Taxonomy" id="175570"/>
    <lineage>
        <taxon>Bacteria</taxon>
        <taxon>Bacillati</taxon>
        <taxon>Actinomycetota</taxon>
        <taxon>Actinomycetes</taxon>
        <taxon>Micromonosporales</taxon>
        <taxon>Micromonosporaceae</taxon>
        <taxon>Virgisporangium</taxon>
    </lineage>
</organism>
<accession>A0A8J3ZA98</accession>
<dbReference type="PANTHER" id="PTHR30193:SF37">
    <property type="entry name" value="INNER MEMBRANE ABC TRANSPORTER PERMEASE PROTEIN YCJO"/>
    <property type="match status" value="1"/>
</dbReference>
<name>A0A8J3ZA98_9ACTN</name>
<dbReference type="Proteomes" id="UP000612585">
    <property type="component" value="Unassembled WGS sequence"/>
</dbReference>
<evidence type="ECO:0000256" key="4">
    <source>
        <dbReference type="ARBA" id="ARBA00022692"/>
    </source>
</evidence>
<dbReference type="Pfam" id="PF00528">
    <property type="entry name" value="BPD_transp_1"/>
    <property type="match status" value="1"/>
</dbReference>
<dbReference type="GO" id="GO:0055085">
    <property type="term" value="P:transmembrane transport"/>
    <property type="evidence" value="ECO:0007669"/>
    <property type="project" value="InterPro"/>
</dbReference>
<keyword evidence="3" id="KW-1003">Cell membrane</keyword>
<dbReference type="InterPro" id="IPR051393">
    <property type="entry name" value="ABC_transporter_permease"/>
</dbReference>
<comment type="similarity">
    <text evidence="7">Belongs to the binding-protein-dependent transport system permease family.</text>
</comment>
<feature type="transmembrane region" description="Helical" evidence="7">
    <location>
        <begin position="104"/>
        <end position="125"/>
    </location>
</feature>
<evidence type="ECO:0000256" key="1">
    <source>
        <dbReference type="ARBA" id="ARBA00004651"/>
    </source>
</evidence>
<feature type="transmembrane region" description="Helical" evidence="7">
    <location>
        <begin position="153"/>
        <end position="175"/>
    </location>
</feature>
<reference evidence="9" key="1">
    <citation type="submission" date="2021-01" db="EMBL/GenBank/DDBJ databases">
        <title>Whole genome shotgun sequence of Virgisporangium aurantiacum NBRC 16421.</title>
        <authorList>
            <person name="Komaki H."/>
            <person name="Tamura T."/>
        </authorList>
    </citation>
    <scope>NUCLEOTIDE SEQUENCE</scope>
    <source>
        <strain evidence="9">NBRC 16421</strain>
    </source>
</reference>
<dbReference type="SUPFAM" id="SSF161098">
    <property type="entry name" value="MetI-like"/>
    <property type="match status" value="1"/>
</dbReference>
<proteinExistence type="inferred from homology"/>
<evidence type="ECO:0000256" key="7">
    <source>
        <dbReference type="RuleBase" id="RU363032"/>
    </source>
</evidence>
<comment type="caution">
    <text evidence="9">The sequence shown here is derived from an EMBL/GenBank/DDBJ whole genome shotgun (WGS) entry which is preliminary data.</text>
</comment>
<protein>
    <submittedName>
        <fullName evidence="9">Sugar ABC transporter permease</fullName>
    </submittedName>
</protein>
<dbReference type="EMBL" id="BOPG01000033">
    <property type="protein sequence ID" value="GIJ57890.1"/>
    <property type="molecule type" value="Genomic_DNA"/>
</dbReference>
<dbReference type="PANTHER" id="PTHR30193">
    <property type="entry name" value="ABC TRANSPORTER PERMEASE PROTEIN"/>
    <property type="match status" value="1"/>
</dbReference>
<dbReference type="AlphaFoldDB" id="A0A8J3ZA98"/>
<evidence type="ECO:0000256" key="3">
    <source>
        <dbReference type="ARBA" id="ARBA00022475"/>
    </source>
</evidence>
<feature type="transmembrane region" description="Helical" evidence="7">
    <location>
        <begin position="71"/>
        <end position="92"/>
    </location>
</feature>
<feature type="transmembrane region" description="Helical" evidence="7">
    <location>
        <begin position="258"/>
        <end position="279"/>
    </location>
</feature>
<keyword evidence="4 7" id="KW-0812">Transmembrane</keyword>
<evidence type="ECO:0000256" key="6">
    <source>
        <dbReference type="ARBA" id="ARBA00023136"/>
    </source>
</evidence>
<dbReference type="PROSITE" id="PS50928">
    <property type="entry name" value="ABC_TM1"/>
    <property type="match status" value="1"/>
</dbReference>
<keyword evidence="10" id="KW-1185">Reference proteome</keyword>
<keyword evidence="5 7" id="KW-1133">Transmembrane helix</keyword>
<feature type="transmembrane region" description="Helical" evidence="7">
    <location>
        <begin position="7"/>
        <end position="32"/>
    </location>
</feature>
<feature type="domain" description="ABC transmembrane type-1" evidence="8">
    <location>
        <begin position="67"/>
        <end position="279"/>
    </location>
</feature>
<evidence type="ECO:0000256" key="5">
    <source>
        <dbReference type="ARBA" id="ARBA00022989"/>
    </source>
</evidence>
<gene>
    <name evidence="9" type="ORF">Vau01_054060</name>
</gene>
<dbReference type="InterPro" id="IPR035906">
    <property type="entry name" value="MetI-like_sf"/>
</dbReference>
<keyword evidence="2 7" id="KW-0813">Transport</keyword>
<evidence type="ECO:0000256" key="2">
    <source>
        <dbReference type="ARBA" id="ARBA00022448"/>
    </source>
</evidence>